<comment type="pathway">
    <text evidence="1 9">Amino-acid biosynthesis; L-arginine biosynthesis; N(2)-acetyl-L-ornithine from L-glutamate: step 2/4.</text>
</comment>
<dbReference type="PRINTS" id="PR00474">
    <property type="entry name" value="GLU5KINASE"/>
</dbReference>
<keyword evidence="5 9" id="KW-0547">Nucleotide-binding</keyword>
<gene>
    <name evidence="9 11" type="primary">argB</name>
    <name evidence="11" type="ORF">H8S17_10065</name>
</gene>
<keyword evidence="7 9" id="KW-0067">ATP-binding</keyword>
<dbReference type="NCBIfam" id="TIGR00761">
    <property type="entry name" value="argB"/>
    <property type="match status" value="1"/>
</dbReference>
<keyword evidence="4 9" id="KW-0808">Transferase</keyword>
<dbReference type="EMBL" id="JACOPH010000008">
    <property type="protein sequence ID" value="MBC5714548.1"/>
    <property type="molecule type" value="Genomic_DNA"/>
</dbReference>
<comment type="function">
    <text evidence="9">Catalyzes the ATP-dependent phosphorylation of N-acetyl-L-glutamate.</text>
</comment>
<keyword evidence="6 9" id="KW-0418">Kinase</keyword>
<dbReference type="Proteomes" id="UP000606720">
    <property type="component" value="Unassembled WGS sequence"/>
</dbReference>
<evidence type="ECO:0000256" key="6">
    <source>
        <dbReference type="ARBA" id="ARBA00022777"/>
    </source>
</evidence>
<dbReference type="GO" id="GO:0003991">
    <property type="term" value="F:acetylglutamate kinase activity"/>
    <property type="evidence" value="ECO:0007669"/>
    <property type="project" value="UniProtKB-UniRule"/>
</dbReference>
<feature type="binding site" evidence="9">
    <location>
        <begin position="69"/>
        <end position="70"/>
    </location>
    <ligand>
        <name>substrate</name>
    </ligand>
</feature>
<dbReference type="CDD" id="cd04250">
    <property type="entry name" value="AAK_NAGK-C"/>
    <property type="match status" value="1"/>
</dbReference>
<reference evidence="11" key="1">
    <citation type="submission" date="2020-08" db="EMBL/GenBank/DDBJ databases">
        <title>Genome public.</title>
        <authorList>
            <person name="Liu C."/>
            <person name="Sun Q."/>
        </authorList>
    </citation>
    <scope>NUCLEOTIDE SEQUENCE</scope>
    <source>
        <strain evidence="11">BX1005</strain>
    </source>
</reference>
<dbReference type="AlphaFoldDB" id="A0A923RTD1"/>
<dbReference type="PIRSF" id="PIRSF000728">
    <property type="entry name" value="NAGK"/>
    <property type="match status" value="1"/>
</dbReference>
<feature type="site" description="Transition state stabilizer" evidence="9">
    <location>
        <position position="248"/>
    </location>
</feature>
<evidence type="ECO:0000256" key="9">
    <source>
        <dbReference type="HAMAP-Rule" id="MF_00082"/>
    </source>
</evidence>
<name>A0A923RTD1_9FIRM</name>
<dbReference type="Pfam" id="PF00696">
    <property type="entry name" value="AA_kinase"/>
    <property type="match status" value="1"/>
</dbReference>
<protein>
    <recommendedName>
        <fullName evidence="9">Acetylglutamate kinase</fullName>
        <ecNumber evidence="9">2.7.2.8</ecNumber>
    </recommendedName>
    <alternativeName>
        <fullName evidence="9">N-acetyl-L-glutamate 5-phosphotransferase</fullName>
    </alternativeName>
    <alternativeName>
        <fullName evidence="9">NAG kinase</fullName>
        <shortName evidence="9">NAGK</shortName>
    </alternativeName>
</protein>
<evidence type="ECO:0000313" key="11">
    <source>
        <dbReference type="EMBL" id="MBC5714548.1"/>
    </source>
</evidence>
<dbReference type="GO" id="GO:0005737">
    <property type="term" value="C:cytoplasm"/>
    <property type="evidence" value="ECO:0007669"/>
    <property type="project" value="UniProtKB-SubCell"/>
</dbReference>
<dbReference type="PANTHER" id="PTHR23342">
    <property type="entry name" value="N-ACETYLGLUTAMATE SYNTHASE"/>
    <property type="match status" value="1"/>
</dbReference>
<comment type="similarity">
    <text evidence="9">Belongs to the acetylglutamate kinase family. ArgB subfamily.</text>
</comment>
<dbReference type="Gene3D" id="3.40.1160.10">
    <property type="entry name" value="Acetylglutamate kinase-like"/>
    <property type="match status" value="1"/>
</dbReference>
<sequence>MEEKAMQEILGKAEVLIEALPYIQRFNRKIIVVKYGGSAMIDEELKRQVIQDVTLLKLVGFKPIIVHGGGKEISKWVGKVGMEPVFVNGLRKTDEATMEIAEMVLGKVNKSLVQMVEQLGVNAIGISGKDGGLLKVEKKYSNGEDIGFVGEIKEVNPKILYDLLEKDFLPIVCPIGLDDNFATYNINADDAACAIARAMQAEKLAFLTDIEGVYKDPDDKTSLISELPIEEARELILGGNIGGGMLPKLNNCIDAIENGVSRVHILDGRIAHCLLLEIFTNKGIGTAILGEKESKYYHE</sequence>
<dbReference type="InterPro" id="IPR041727">
    <property type="entry name" value="NAGK-C"/>
</dbReference>
<proteinExistence type="inferred from homology"/>
<dbReference type="InterPro" id="IPR036393">
    <property type="entry name" value="AceGlu_kinase-like_sf"/>
</dbReference>
<dbReference type="HAMAP" id="MF_00082">
    <property type="entry name" value="ArgB"/>
    <property type="match status" value="1"/>
</dbReference>
<dbReference type="FunFam" id="3.40.1160.10:FF:000004">
    <property type="entry name" value="Acetylglutamate kinase"/>
    <property type="match status" value="1"/>
</dbReference>
<accession>A0A923RTD1</accession>
<keyword evidence="9" id="KW-0963">Cytoplasm</keyword>
<dbReference type="GO" id="GO:0042450">
    <property type="term" value="P:L-arginine biosynthetic process via ornithine"/>
    <property type="evidence" value="ECO:0007669"/>
    <property type="project" value="UniProtKB-UniRule"/>
</dbReference>
<evidence type="ECO:0000256" key="1">
    <source>
        <dbReference type="ARBA" id="ARBA00004828"/>
    </source>
</evidence>
<dbReference type="InterPro" id="IPR001057">
    <property type="entry name" value="Glu/AcGlu_kinase"/>
</dbReference>
<feature type="site" description="Transition state stabilizer" evidence="9">
    <location>
        <position position="34"/>
    </location>
</feature>
<dbReference type="InterPro" id="IPR037528">
    <property type="entry name" value="ArgB"/>
</dbReference>
<feature type="domain" description="Aspartate/glutamate/uridylate kinase" evidence="10">
    <location>
        <begin position="29"/>
        <end position="267"/>
    </location>
</feature>
<evidence type="ECO:0000256" key="3">
    <source>
        <dbReference type="ARBA" id="ARBA00022605"/>
    </source>
</evidence>
<dbReference type="PANTHER" id="PTHR23342:SF0">
    <property type="entry name" value="N-ACETYLGLUTAMATE SYNTHASE, MITOCHONDRIAL"/>
    <property type="match status" value="1"/>
</dbReference>
<organism evidence="11 12">
    <name type="scientific">Roseburia zhanii</name>
    <dbReference type="NCBI Taxonomy" id="2763064"/>
    <lineage>
        <taxon>Bacteria</taxon>
        <taxon>Bacillati</taxon>
        <taxon>Bacillota</taxon>
        <taxon>Clostridia</taxon>
        <taxon>Lachnospirales</taxon>
        <taxon>Lachnospiraceae</taxon>
        <taxon>Roseburia</taxon>
    </lineage>
</organism>
<dbReference type="EC" id="2.7.2.8" evidence="9"/>
<evidence type="ECO:0000259" key="10">
    <source>
        <dbReference type="Pfam" id="PF00696"/>
    </source>
</evidence>
<evidence type="ECO:0000256" key="2">
    <source>
        <dbReference type="ARBA" id="ARBA00022571"/>
    </source>
</evidence>
<evidence type="ECO:0000256" key="5">
    <source>
        <dbReference type="ARBA" id="ARBA00022741"/>
    </source>
</evidence>
<comment type="subcellular location">
    <subcellularLocation>
        <location evidence="9">Cytoplasm</location>
    </subcellularLocation>
</comment>
<evidence type="ECO:0000313" key="12">
    <source>
        <dbReference type="Proteomes" id="UP000606720"/>
    </source>
</evidence>
<dbReference type="GO" id="GO:0005524">
    <property type="term" value="F:ATP binding"/>
    <property type="evidence" value="ECO:0007669"/>
    <property type="project" value="UniProtKB-UniRule"/>
</dbReference>
<keyword evidence="2 9" id="KW-0055">Arginine biosynthesis</keyword>
<keyword evidence="3 9" id="KW-0028">Amino-acid biosynthesis</keyword>
<feature type="binding site" evidence="9">
    <location>
        <position position="91"/>
    </location>
    <ligand>
        <name>substrate</name>
    </ligand>
</feature>
<dbReference type="InterPro" id="IPR004662">
    <property type="entry name" value="AcgluKinase_fam"/>
</dbReference>
<evidence type="ECO:0000256" key="8">
    <source>
        <dbReference type="ARBA" id="ARBA00048141"/>
    </source>
</evidence>
<feature type="binding site" evidence="9">
    <location>
        <position position="185"/>
    </location>
    <ligand>
        <name>substrate</name>
    </ligand>
</feature>
<evidence type="ECO:0000256" key="4">
    <source>
        <dbReference type="ARBA" id="ARBA00022679"/>
    </source>
</evidence>
<comment type="caution">
    <text evidence="11">The sequence shown here is derived from an EMBL/GenBank/DDBJ whole genome shotgun (WGS) entry which is preliminary data.</text>
</comment>
<dbReference type="InterPro" id="IPR001048">
    <property type="entry name" value="Asp/Glu/Uridylate_kinase"/>
</dbReference>
<comment type="catalytic activity">
    <reaction evidence="8 9">
        <text>N-acetyl-L-glutamate + ATP = N-acetyl-L-glutamyl 5-phosphate + ADP</text>
        <dbReference type="Rhea" id="RHEA:14629"/>
        <dbReference type="ChEBI" id="CHEBI:30616"/>
        <dbReference type="ChEBI" id="CHEBI:44337"/>
        <dbReference type="ChEBI" id="CHEBI:57936"/>
        <dbReference type="ChEBI" id="CHEBI:456216"/>
        <dbReference type="EC" id="2.7.2.8"/>
    </reaction>
</comment>
<dbReference type="SUPFAM" id="SSF53633">
    <property type="entry name" value="Carbamate kinase-like"/>
    <property type="match status" value="1"/>
</dbReference>
<evidence type="ECO:0000256" key="7">
    <source>
        <dbReference type="ARBA" id="ARBA00022840"/>
    </source>
</evidence>
<keyword evidence="12" id="KW-1185">Reference proteome</keyword>
<dbReference type="RefSeq" id="WP_186867209.1">
    <property type="nucleotide sequence ID" value="NZ_JACOPH010000008.1"/>
</dbReference>